<evidence type="ECO:0000256" key="6">
    <source>
        <dbReference type="ARBA" id="ARBA00022801"/>
    </source>
</evidence>
<keyword evidence="7" id="KW-0460">Magnesium</keyword>
<dbReference type="Gene3D" id="3.40.570.10">
    <property type="entry name" value="Extracellular Endonuclease, subunit A"/>
    <property type="match status" value="1"/>
</dbReference>
<keyword evidence="3 10" id="KW-0540">Nuclease</keyword>
<dbReference type="PANTHER" id="PTHR13966:SF5">
    <property type="entry name" value="ENDONUCLEASE G, MITOCHONDRIAL"/>
    <property type="match status" value="1"/>
</dbReference>
<dbReference type="SMART" id="SM00477">
    <property type="entry name" value="NUC"/>
    <property type="match status" value="1"/>
</dbReference>
<feature type="active site" description="Proton acceptor" evidence="8">
    <location>
        <position position="41"/>
    </location>
</feature>
<dbReference type="PANTHER" id="PTHR13966">
    <property type="entry name" value="ENDONUCLEASE RELATED"/>
    <property type="match status" value="1"/>
</dbReference>
<feature type="non-terminal residue" evidence="13">
    <location>
        <position position="1"/>
    </location>
</feature>
<evidence type="ECO:0000259" key="11">
    <source>
        <dbReference type="SMART" id="SM00477"/>
    </source>
</evidence>
<dbReference type="InterPro" id="IPR044929">
    <property type="entry name" value="DNA/RNA_non-sp_Endonuclease_sf"/>
</dbReference>
<evidence type="ECO:0000256" key="4">
    <source>
        <dbReference type="ARBA" id="ARBA00022723"/>
    </source>
</evidence>
<dbReference type="InterPro" id="IPR040255">
    <property type="entry name" value="Non-specific_endonuclease"/>
</dbReference>
<dbReference type="AlphaFoldDB" id="A0A8H7ZYB6"/>
<evidence type="ECO:0000256" key="10">
    <source>
        <dbReference type="RuleBase" id="RU366055"/>
    </source>
</evidence>
<evidence type="ECO:0000256" key="7">
    <source>
        <dbReference type="ARBA" id="ARBA00022842"/>
    </source>
</evidence>
<dbReference type="Pfam" id="PF01223">
    <property type="entry name" value="Endonuclease_NS"/>
    <property type="match status" value="1"/>
</dbReference>
<dbReference type="GO" id="GO:0005743">
    <property type="term" value="C:mitochondrial inner membrane"/>
    <property type="evidence" value="ECO:0007669"/>
    <property type="project" value="TreeGrafter"/>
</dbReference>
<evidence type="ECO:0000313" key="14">
    <source>
        <dbReference type="Proteomes" id="UP000673691"/>
    </source>
</evidence>
<keyword evidence="4 9" id="KW-0479">Metal-binding</keyword>
<feature type="domain" description="DNA/RNA non-specific endonuclease/pyrophosphatase/phosphodiesterase" evidence="12">
    <location>
        <begin position="1"/>
        <end position="180"/>
    </location>
</feature>
<dbReference type="PROSITE" id="PS01070">
    <property type="entry name" value="NUCLEASE_NON_SPEC"/>
    <property type="match status" value="1"/>
</dbReference>
<dbReference type="SUPFAM" id="SSF54060">
    <property type="entry name" value="His-Me finger endonucleases"/>
    <property type="match status" value="1"/>
</dbReference>
<organism evidence="13 14">
    <name type="scientific">Olpidium bornovanus</name>
    <dbReference type="NCBI Taxonomy" id="278681"/>
    <lineage>
        <taxon>Eukaryota</taxon>
        <taxon>Fungi</taxon>
        <taxon>Fungi incertae sedis</taxon>
        <taxon>Olpidiomycota</taxon>
        <taxon>Olpidiomycotina</taxon>
        <taxon>Olpidiomycetes</taxon>
        <taxon>Olpidiales</taxon>
        <taxon>Olpidiaceae</taxon>
        <taxon>Olpidium</taxon>
    </lineage>
</organism>
<comment type="cofactor">
    <cofactor evidence="1 10">
        <name>Mg(2+)</name>
        <dbReference type="ChEBI" id="CHEBI:18420"/>
    </cofactor>
</comment>
<dbReference type="InterPro" id="IPR001604">
    <property type="entry name" value="Endo_G_ENPP1-like_dom"/>
</dbReference>
<evidence type="ECO:0000256" key="2">
    <source>
        <dbReference type="ARBA" id="ARBA00010052"/>
    </source>
</evidence>
<dbReference type="InterPro" id="IPR018524">
    <property type="entry name" value="DNA/RNA_endonuclease_AS"/>
</dbReference>
<dbReference type="GO" id="GO:0000014">
    <property type="term" value="F:single-stranded DNA endodeoxyribonuclease activity"/>
    <property type="evidence" value="ECO:0007669"/>
    <property type="project" value="TreeGrafter"/>
</dbReference>
<keyword evidence="5 10" id="KW-0255">Endonuclease</keyword>
<dbReference type="CDD" id="cd00091">
    <property type="entry name" value="NUC"/>
    <property type="match status" value="1"/>
</dbReference>
<keyword evidence="14" id="KW-1185">Reference proteome</keyword>
<proteinExistence type="inferred from homology"/>
<evidence type="ECO:0000256" key="3">
    <source>
        <dbReference type="ARBA" id="ARBA00022722"/>
    </source>
</evidence>
<accession>A0A8H7ZYB6</accession>
<dbReference type="InterPro" id="IPR044925">
    <property type="entry name" value="His-Me_finger_sf"/>
</dbReference>
<evidence type="ECO:0000259" key="12">
    <source>
        <dbReference type="SMART" id="SM00892"/>
    </source>
</evidence>
<dbReference type="SMART" id="SM00892">
    <property type="entry name" value="Endonuclease_NS"/>
    <property type="match status" value="1"/>
</dbReference>
<evidence type="ECO:0000313" key="13">
    <source>
        <dbReference type="EMBL" id="KAG5461590.1"/>
    </source>
</evidence>
<evidence type="ECO:0000256" key="1">
    <source>
        <dbReference type="ARBA" id="ARBA00001946"/>
    </source>
</evidence>
<dbReference type="GO" id="GO:0003676">
    <property type="term" value="F:nucleic acid binding"/>
    <property type="evidence" value="ECO:0007669"/>
    <property type="project" value="InterPro"/>
</dbReference>
<dbReference type="EMBL" id="JAEFCI010003420">
    <property type="protein sequence ID" value="KAG5461590.1"/>
    <property type="molecule type" value="Genomic_DNA"/>
</dbReference>
<keyword evidence="6 10" id="KW-0378">Hydrolase</keyword>
<comment type="caution">
    <text evidence="13">The sequence shown here is derived from an EMBL/GenBank/DDBJ whole genome shotgun (WGS) entry which is preliminary data.</text>
</comment>
<gene>
    <name evidence="13" type="ORF">BJ554DRAFT_6195</name>
</gene>
<evidence type="ECO:0000256" key="5">
    <source>
        <dbReference type="ARBA" id="ARBA00022759"/>
    </source>
</evidence>
<dbReference type="GO" id="GO:0006309">
    <property type="term" value="P:apoptotic DNA fragmentation"/>
    <property type="evidence" value="ECO:0007669"/>
    <property type="project" value="TreeGrafter"/>
</dbReference>
<dbReference type="GO" id="GO:0004521">
    <property type="term" value="F:RNA endonuclease activity"/>
    <property type="evidence" value="ECO:0007669"/>
    <property type="project" value="TreeGrafter"/>
</dbReference>
<feature type="domain" description="ENPP1-3/EXOG-like endonuclease/phosphodiesterase" evidence="11">
    <location>
        <begin position="1"/>
        <end position="180"/>
    </location>
</feature>
<feature type="binding site" evidence="9">
    <location>
        <position position="73"/>
    </location>
    <ligand>
        <name>Mg(2+)</name>
        <dbReference type="ChEBI" id="CHEBI:18420"/>
        <note>catalytic</note>
    </ligand>
</feature>
<dbReference type="GO" id="GO:0046872">
    <property type="term" value="F:metal ion binding"/>
    <property type="evidence" value="ECO:0007669"/>
    <property type="project" value="UniProtKB-KW"/>
</dbReference>
<protein>
    <recommendedName>
        <fullName evidence="10">Endonuclease</fullName>
        <ecNumber evidence="10">3.1.30.-</ecNumber>
    </recommendedName>
</protein>
<dbReference type="InterPro" id="IPR020821">
    <property type="entry name" value="ENPP1-3/EXOG-like_nuc-like"/>
</dbReference>
<sequence length="218" mass="24041">ALQRNDDADRAKSQFAEDVSIPEKFRASLKDYHRSGYDRGHLVPAADAKITQQAMDETFILTNITPQVGKGFNRDCAYACSTFAEVYVFTGPLYLPDPVTKEVRYKTIGNGDPSSLVAVPTHFYKVILAVGGRGEPQAIGGFVVPNAPIQDGARLDAFAVDVDYIERASGLEFFDRLDKKRIAHLCKKVKCVAMPTRHHIKQLEAAAAVKSLPEMSRI</sequence>
<comment type="similarity">
    <text evidence="2 10">Belongs to the DNA/RNA non-specific endonuclease family.</text>
</comment>
<evidence type="ECO:0000256" key="8">
    <source>
        <dbReference type="PIRSR" id="PIRSR640255-1"/>
    </source>
</evidence>
<dbReference type="OrthoDB" id="5418055at2759"/>
<reference evidence="13 14" key="1">
    <citation type="journal article" name="Sci. Rep.">
        <title>Genome-scale phylogenetic analyses confirm Olpidium as the closest living zoosporic fungus to the non-flagellated, terrestrial fungi.</title>
        <authorList>
            <person name="Chang Y."/>
            <person name="Rochon D."/>
            <person name="Sekimoto S."/>
            <person name="Wang Y."/>
            <person name="Chovatia M."/>
            <person name="Sandor L."/>
            <person name="Salamov A."/>
            <person name="Grigoriev I.V."/>
            <person name="Stajich J.E."/>
            <person name="Spatafora J.W."/>
        </authorList>
    </citation>
    <scope>NUCLEOTIDE SEQUENCE [LARGE SCALE GENOMIC DNA]</scope>
    <source>
        <strain evidence="13">S191</strain>
    </source>
</reference>
<dbReference type="EC" id="3.1.30.-" evidence="10"/>
<name>A0A8H7ZYB6_9FUNG</name>
<dbReference type="Proteomes" id="UP000673691">
    <property type="component" value="Unassembled WGS sequence"/>
</dbReference>
<dbReference type="GO" id="GO:0005634">
    <property type="term" value="C:nucleus"/>
    <property type="evidence" value="ECO:0007669"/>
    <property type="project" value="TreeGrafter"/>
</dbReference>
<evidence type="ECO:0000256" key="9">
    <source>
        <dbReference type="PIRSR" id="PIRSR640255-2"/>
    </source>
</evidence>